<dbReference type="GO" id="GO:0004602">
    <property type="term" value="F:glutathione peroxidase activity"/>
    <property type="evidence" value="ECO:0007669"/>
    <property type="project" value="TreeGrafter"/>
</dbReference>
<organism evidence="2 3">
    <name type="scientific">Acinetobacter faecalis</name>
    <dbReference type="NCBI Taxonomy" id="2665161"/>
    <lineage>
        <taxon>Bacteria</taxon>
        <taxon>Pseudomonadati</taxon>
        <taxon>Pseudomonadota</taxon>
        <taxon>Gammaproteobacteria</taxon>
        <taxon>Moraxellales</taxon>
        <taxon>Moraxellaceae</taxon>
        <taxon>Acinetobacter</taxon>
    </lineage>
</organism>
<dbReference type="AlphaFoldDB" id="A0A6L6GDN5"/>
<comment type="caution">
    <text evidence="2">The sequence shown here is derived from an EMBL/GenBank/DDBJ whole genome shotgun (WGS) entry which is preliminary data.</text>
</comment>
<protein>
    <submittedName>
        <fullName evidence="2">Disulfide bond formation protein DsbA</fullName>
    </submittedName>
</protein>
<dbReference type="Proteomes" id="UP000473854">
    <property type="component" value="Unassembled WGS sequence"/>
</dbReference>
<evidence type="ECO:0000259" key="1">
    <source>
        <dbReference type="Pfam" id="PF01323"/>
    </source>
</evidence>
<dbReference type="Gene3D" id="3.40.30.10">
    <property type="entry name" value="Glutaredoxin"/>
    <property type="match status" value="1"/>
</dbReference>
<dbReference type="SUPFAM" id="SSF52833">
    <property type="entry name" value="Thioredoxin-like"/>
    <property type="match status" value="1"/>
</dbReference>
<dbReference type="Pfam" id="PF01323">
    <property type="entry name" value="DSBA"/>
    <property type="match status" value="1"/>
</dbReference>
<sequence length="201" mass="23244">MKIEFVFDVVYPFSYIAFQQLKKTWDEPNIHHVELVPVKMVPEISNDSLDILQYLKDKYGTEAAYKKLDQVKFAAYEQDLVIDLDHMKHMPNSTLAHQAILAVDHRFDQFSLTQAIFHAIFTKGSDISNPKIMNEIIEGVGLDSTKIMRNIKIKDTTQQLEDIHKRIMSLPTHPTPYYLVDGEIYEHNGSFCDLQNLLKSS</sequence>
<accession>A0A6L6GDN5</accession>
<evidence type="ECO:0000313" key="2">
    <source>
        <dbReference type="EMBL" id="MTD10823.1"/>
    </source>
</evidence>
<dbReference type="GO" id="GO:0004364">
    <property type="term" value="F:glutathione transferase activity"/>
    <property type="evidence" value="ECO:0007669"/>
    <property type="project" value="TreeGrafter"/>
</dbReference>
<gene>
    <name evidence="2" type="ORF">GIX10_05095</name>
</gene>
<evidence type="ECO:0000313" key="3">
    <source>
        <dbReference type="Proteomes" id="UP000473854"/>
    </source>
</evidence>
<dbReference type="InterPro" id="IPR051924">
    <property type="entry name" value="GST_Kappa/NadH"/>
</dbReference>
<dbReference type="EMBL" id="WLYL01000011">
    <property type="protein sequence ID" value="MTD10823.1"/>
    <property type="molecule type" value="Genomic_DNA"/>
</dbReference>
<dbReference type="InterPro" id="IPR001853">
    <property type="entry name" value="DSBA-like_thioredoxin_dom"/>
</dbReference>
<dbReference type="InterPro" id="IPR036249">
    <property type="entry name" value="Thioredoxin-like_sf"/>
</dbReference>
<proteinExistence type="predicted"/>
<dbReference type="PANTHER" id="PTHR42943">
    <property type="entry name" value="GLUTATHIONE S-TRANSFERASE KAPPA"/>
    <property type="match status" value="1"/>
</dbReference>
<reference evidence="2 3" key="1">
    <citation type="submission" date="2019-11" db="EMBL/GenBank/DDBJ databases">
        <authorList>
            <person name="An D."/>
        </authorList>
    </citation>
    <scope>NUCLEOTIDE SEQUENCE [LARGE SCALE GENOMIC DNA]</scope>
    <source>
        <strain evidence="2 3">YIM 103518</strain>
    </source>
</reference>
<dbReference type="RefSeq" id="WP_154772441.1">
    <property type="nucleotide sequence ID" value="NZ_JAXHPD010000003.1"/>
</dbReference>
<name>A0A6L6GDN5_9GAMM</name>
<feature type="domain" description="DSBA-like thioredoxin" evidence="1">
    <location>
        <begin position="3"/>
        <end position="185"/>
    </location>
</feature>
<dbReference type="PANTHER" id="PTHR42943:SF4">
    <property type="entry name" value="C2H2-TYPE DOMAIN-CONTAINING PROTEIN"/>
    <property type="match status" value="1"/>
</dbReference>
<dbReference type="GO" id="GO:0006749">
    <property type="term" value="P:glutathione metabolic process"/>
    <property type="evidence" value="ECO:0007669"/>
    <property type="project" value="TreeGrafter"/>
</dbReference>